<reference evidence="3" key="1">
    <citation type="submission" date="2023-05" db="EMBL/GenBank/DDBJ databases">
        <title>Nepenthes gracilis genome sequencing.</title>
        <authorList>
            <person name="Fukushima K."/>
        </authorList>
    </citation>
    <scope>NUCLEOTIDE SEQUENCE</scope>
    <source>
        <strain evidence="3">SING2019-196</strain>
    </source>
</reference>
<organism evidence="3 4">
    <name type="scientific">Nepenthes gracilis</name>
    <name type="common">Slender pitcher plant</name>
    <dbReference type="NCBI Taxonomy" id="150966"/>
    <lineage>
        <taxon>Eukaryota</taxon>
        <taxon>Viridiplantae</taxon>
        <taxon>Streptophyta</taxon>
        <taxon>Embryophyta</taxon>
        <taxon>Tracheophyta</taxon>
        <taxon>Spermatophyta</taxon>
        <taxon>Magnoliopsida</taxon>
        <taxon>eudicotyledons</taxon>
        <taxon>Gunneridae</taxon>
        <taxon>Pentapetalae</taxon>
        <taxon>Caryophyllales</taxon>
        <taxon>Nepenthaceae</taxon>
        <taxon>Nepenthes</taxon>
    </lineage>
</organism>
<evidence type="ECO:0000313" key="3">
    <source>
        <dbReference type="EMBL" id="GMH05973.1"/>
    </source>
</evidence>
<keyword evidence="2" id="KW-0472">Membrane</keyword>
<feature type="transmembrane region" description="Helical" evidence="2">
    <location>
        <begin position="43"/>
        <end position="64"/>
    </location>
</feature>
<feature type="region of interest" description="Disordered" evidence="1">
    <location>
        <begin position="1"/>
        <end position="27"/>
    </location>
</feature>
<dbReference type="Proteomes" id="UP001279734">
    <property type="component" value="Unassembled WGS sequence"/>
</dbReference>
<protein>
    <submittedName>
        <fullName evidence="3">Uncharacterized protein</fullName>
    </submittedName>
</protein>
<dbReference type="AlphaFoldDB" id="A0AAD3S7J2"/>
<accession>A0AAD3S7J2</accession>
<keyword evidence="4" id="KW-1185">Reference proteome</keyword>
<proteinExistence type="predicted"/>
<evidence type="ECO:0000256" key="1">
    <source>
        <dbReference type="SAM" id="MobiDB-lite"/>
    </source>
</evidence>
<keyword evidence="2" id="KW-1133">Transmembrane helix</keyword>
<comment type="caution">
    <text evidence="3">The sequence shown here is derived from an EMBL/GenBank/DDBJ whole genome shotgun (WGS) entry which is preliminary data.</text>
</comment>
<evidence type="ECO:0000313" key="4">
    <source>
        <dbReference type="Proteomes" id="UP001279734"/>
    </source>
</evidence>
<evidence type="ECO:0000256" key="2">
    <source>
        <dbReference type="SAM" id="Phobius"/>
    </source>
</evidence>
<name>A0AAD3S7J2_NEPGR</name>
<feature type="transmembrane region" description="Helical" evidence="2">
    <location>
        <begin position="76"/>
        <end position="96"/>
    </location>
</feature>
<dbReference type="EMBL" id="BSYO01000006">
    <property type="protein sequence ID" value="GMH05973.1"/>
    <property type="molecule type" value="Genomic_DNA"/>
</dbReference>
<keyword evidence="2" id="KW-0812">Transmembrane</keyword>
<gene>
    <name evidence="3" type="ORF">Nepgr_007813</name>
</gene>
<sequence>MPAPAPNQQHLHHPGIPSRSAANSRSMVNAKLHPHANGRRQPFLGLWVDCICWICSLVLSRWMMVPELLIRLLGPSLLPGVQCLLDVGGFLSLWIFGSERKSLKPLEM</sequence>